<dbReference type="InterPro" id="IPR003824">
    <property type="entry name" value="UppP"/>
</dbReference>
<keyword evidence="5" id="KW-1003">Cell membrane</keyword>
<comment type="subcellular location">
    <subcellularLocation>
        <location evidence="1">Cell membrane</location>
        <topology evidence="1">Multi-pass membrane protein</topology>
    </subcellularLocation>
</comment>
<feature type="transmembrane region" description="Helical" evidence="17">
    <location>
        <begin position="111"/>
        <end position="133"/>
    </location>
</feature>
<dbReference type="GO" id="GO:0050380">
    <property type="term" value="F:undecaprenyl-diphosphatase activity"/>
    <property type="evidence" value="ECO:0007669"/>
    <property type="project" value="UniProtKB-EC"/>
</dbReference>
<evidence type="ECO:0000256" key="17">
    <source>
        <dbReference type="SAM" id="Phobius"/>
    </source>
</evidence>
<evidence type="ECO:0000313" key="18">
    <source>
        <dbReference type="EMBL" id="HIU48432.1"/>
    </source>
</evidence>
<evidence type="ECO:0000256" key="6">
    <source>
        <dbReference type="ARBA" id="ARBA00022692"/>
    </source>
</evidence>
<name>A0A9D1LUW7_9FIRM</name>
<dbReference type="EMBL" id="DVND01000096">
    <property type="protein sequence ID" value="HIU48432.1"/>
    <property type="molecule type" value="Genomic_DNA"/>
</dbReference>
<keyword evidence="10 17" id="KW-1133">Transmembrane helix</keyword>
<comment type="catalytic activity">
    <reaction evidence="16">
        <text>di-trans,octa-cis-undecaprenyl diphosphate + H2O = di-trans,octa-cis-undecaprenyl phosphate + phosphate + H(+)</text>
        <dbReference type="Rhea" id="RHEA:28094"/>
        <dbReference type="ChEBI" id="CHEBI:15377"/>
        <dbReference type="ChEBI" id="CHEBI:15378"/>
        <dbReference type="ChEBI" id="CHEBI:43474"/>
        <dbReference type="ChEBI" id="CHEBI:58405"/>
        <dbReference type="ChEBI" id="CHEBI:60392"/>
        <dbReference type="EC" id="3.6.1.27"/>
    </reaction>
</comment>
<comment type="caution">
    <text evidence="18">The sequence shown here is derived from an EMBL/GenBank/DDBJ whole genome shotgun (WGS) entry which is preliminary data.</text>
</comment>
<feature type="transmembrane region" description="Helical" evidence="17">
    <location>
        <begin position="187"/>
        <end position="209"/>
    </location>
</feature>
<keyword evidence="9" id="KW-0573">Peptidoglycan synthesis</keyword>
<evidence type="ECO:0000313" key="19">
    <source>
        <dbReference type="Proteomes" id="UP000824111"/>
    </source>
</evidence>
<evidence type="ECO:0000256" key="10">
    <source>
        <dbReference type="ARBA" id="ARBA00022989"/>
    </source>
</evidence>
<reference evidence="18" key="2">
    <citation type="journal article" date="2021" name="PeerJ">
        <title>Extensive microbial diversity within the chicken gut microbiome revealed by metagenomics and culture.</title>
        <authorList>
            <person name="Gilroy R."/>
            <person name="Ravi A."/>
            <person name="Getino M."/>
            <person name="Pursley I."/>
            <person name="Horton D.L."/>
            <person name="Alikhan N.F."/>
            <person name="Baker D."/>
            <person name="Gharbi K."/>
            <person name="Hall N."/>
            <person name="Watson M."/>
            <person name="Adriaenssens E.M."/>
            <person name="Foster-Nyarko E."/>
            <person name="Jarju S."/>
            <person name="Secka A."/>
            <person name="Antonio M."/>
            <person name="Oren A."/>
            <person name="Chaudhuri R.R."/>
            <person name="La Ragione R."/>
            <person name="Hildebrand F."/>
            <person name="Pallen M.J."/>
        </authorList>
    </citation>
    <scope>NUCLEOTIDE SEQUENCE</scope>
    <source>
        <strain evidence="18">ChiSjej4B22-9803</strain>
    </source>
</reference>
<evidence type="ECO:0000256" key="3">
    <source>
        <dbReference type="ARBA" id="ARBA00012374"/>
    </source>
</evidence>
<dbReference type="EC" id="3.6.1.27" evidence="3"/>
<gene>
    <name evidence="18" type="ORF">IAB04_03650</name>
</gene>
<evidence type="ECO:0000256" key="16">
    <source>
        <dbReference type="ARBA" id="ARBA00047594"/>
    </source>
</evidence>
<feature type="non-terminal residue" evidence="18">
    <location>
        <position position="211"/>
    </location>
</feature>
<dbReference type="NCBIfam" id="NF001391">
    <property type="entry name" value="PRK00281.1-5"/>
    <property type="match status" value="1"/>
</dbReference>
<feature type="transmembrane region" description="Helical" evidence="17">
    <location>
        <begin position="45"/>
        <end position="66"/>
    </location>
</feature>
<keyword evidence="6 17" id="KW-0812">Transmembrane</keyword>
<keyword evidence="7 18" id="KW-0378">Hydrolase</keyword>
<evidence type="ECO:0000256" key="5">
    <source>
        <dbReference type="ARBA" id="ARBA00022475"/>
    </source>
</evidence>
<dbReference type="GO" id="GO:0005886">
    <property type="term" value="C:plasma membrane"/>
    <property type="evidence" value="ECO:0007669"/>
    <property type="project" value="UniProtKB-SubCell"/>
</dbReference>
<evidence type="ECO:0000256" key="8">
    <source>
        <dbReference type="ARBA" id="ARBA00022960"/>
    </source>
</evidence>
<evidence type="ECO:0000256" key="15">
    <source>
        <dbReference type="ARBA" id="ARBA00032932"/>
    </source>
</evidence>
<dbReference type="GO" id="GO:0046677">
    <property type="term" value="P:response to antibiotic"/>
    <property type="evidence" value="ECO:0007669"/>
    <property type="project" value="UniProtKB-KW"/>
</dbReference>
<reference evidence="18" key="1">
    <citation type="submission" date="2020-10" db="EMBL/GenBank/DDBJ databases">
        <authorList>
            <person name="Gilroy R."/>
        </authorList>
    </citation>
    <scope>NUCLEOTIDE SEQUENCE</scope>
    <source>
        <strain evidence="18">ChiSjej4B22-9803</strain>
    </source>
</reference>
<feature type="transmembrane region" description="Helical" evidence="17">
    <location>
        <begin position="87"/>
        <end position="105"/>
    </location>
</feature>
<dbReference type="Pfam" id="PF02673">
    <property type="entry name" value="BacA"/>
    <property type="match status" value="1"/>
</dbReference>
<dbReference type="PANTHER" id="PTHR30622">
    <property type="entry name" value="UNDECAPRENYL-DIPHOSPHATASE"/>
    <property type="match status" value="1"/>
</dbReference>
<comment type="similarity">
    <text evidence="2">Belongs to the UppP family.</text>
</comment>
<feature type="transmembrane region" description="Helical" evidence="17">
    <location>
        <begin position="154"/>
        <end position="181"/>
    </location>
</feature>
<organism evidence="18 19">
    <name type="scientific">Candidatus Avimonoglobus intestinipullorum</name>
    <dbReference type="NCBI Taxonomy" id="2840699"/>
    <lineage>
        <taxon>Bacteria</taxon>
        <taxon>Bacillati</taxon>
        <taxon>Bacillota</taxon>
        <taxon>Clostridia</taxon>
        <taxon>Eubacteriales</taxon>
        <taxon>Candidatus Avimonoglobus</taxon>
    </lineage>
</organism>
<keyword evidence="12" id="KW-0046">Antibiotic resistance</keyword>
<dbReference type="PANTHER" id="PTHR30622:SF3">
    <property type="entry name" value="UNDECAPRENYL-DIPHOSPHATASE"/>
    <property type="match status" value="1"/>
</dbReference>
<dbReference type="AlphaFoldDB" id="A0A9D1LUW7"/>
<evidence type="ECO:0000256" key="14">
    <source>
        <dbReference type="ARBA" id="ARBA00032707"/>
    </source>
</evidence>
<evidence type="ECO:0000256" key="11">
    <source>
        <dbReference type="ARBA" id="ARBA00023136"/>
    </source>
</evidence>
<sequence>MYFLELIKAVILGIVQGITEWLPISSTGHMILVNEFLQLNQSTDFINLFLVVIQFGSILAVVTLYFHKLNPFSPKKSAVEKKDTWTMWFKVLVAVIPAGVIGILFEEQIDTYLYGPYVVAAALIVYGILFIVIENRKKQPAVNSISQLSYKTAFLIGVFQILALVPGTSRSGSTILGAVILGTSRVVAAEFSFFLAVPMMVGASLLKIVKY</sequence>
<evidence type="ECO:0000256" key="4">
    <source>
        <dbReference type="ARBA" id="ARBA00021581"/>
    </source>
</evidence>
<dbReference type="GO" id="GO:0008360">
    <property type="term" value="P:regulation of cell shape"/>
    <property type="evidence" value="ECO:0007669"/>
    <property type="project" value="UniProtKB-KW"/>
</dbReference>
<dbReference type="Proteomes" id="UP000824111">
    <property type="component" value="Unassembled WGS sequence"/>
</dbReference>
<evidence type="ECO:0000256" key="7">
    <source>
        <dbReference type="ARBA" id="ARBA00022801"/>
    </source>
</evidence>
<evidence type="ECO:0000256" key="1">
    <source>
        <dbReference type="ARBA" id="ARBA00004651"/>
    </source>
</evidence>
<proteinExistence type="inferred from homology"/>
<evidence type="ECO:0000256" key="12">
    <source>
        <dbReference type="ARBA" id="ARBA00023251"/>
    </source>
</evidence>
<keyword evidence="8" id="KW-0133">Cell shape</keyword>
<protein>
    <recommendedName>
        <fullName evidence="4">Undecaprenyl-diphosphatase</fullName>
        <ecNumber evidence="3">3.6.1.27</ecNumber>
    </recommendedName>
    <alternativeName>
        <fullName evidence="15">Bacitracin resistance protein</fullName>
    </alternativeName>
    <alternativeName>
        <fullName evidence="14">Undecaprenyl pyrophosphate phosphatase</fullName>
    </alternativeName>
</protein>
<evidence type="ECO:0000256" key="13">
    <source>
        <dbReference type="ARBA" id="ARBA00023316"/>
    </source>
</evidence>
<accession>A0A9D1LUW7</accession>
<keyword evidence="11 17" id="KW-0472">Membrane</keyword>
<evidence type="ECO:0000256" key="9">
    <source>
        <dbReference type="ARBA" id="ARBA00022984"/>
    </source>
</evidence>
<dbReference type="GO" id="GO:0009252">
    <property type="term" value="P:peptidoglycan biosynthetic process"/>
    <property type="evidence" value="ECO:0007669"/>
    <property type="project" value="UniProtKB-KW"/>
</dbReference>
<dbReference type="GO" id="GO:0071555">
    <property type="term" value="P:cell wall organization"/>
    <property type="evidence" value="ECO:0007669"/>
    <property type="project" value="UniProtKB-KW"/>
</dbReference>
<evidence type="ECO:0000256" key="2">
    <source>
        <dbReference type="ARBA" id="ARBA00010621"/>
    </source>
</evidence>
<keyword evidence="13" id="KW-0961">Cell wall biogenesis/degradation</keyword>